<evidence type="ECO:0000313" key="3">
    <source>
        <dbReference type="EnsemblFungi" id="EJT73680"/>
    </source>
</evidence>
<dbReference type="VEuPathDB" id="FungiDB:GGTG_07536"/>
<dbReference type="EMBL" id="GL385398">
    <property type="protein sequence ID" value="EJT73680.1"/>
    <property type="molecule type" value="Genomic_DNA"/>
</dbReference>
<evidence type="ECO:0000313" key="2">
    <source>
        <dbReference type="EMBL" id="EJT73680.1"/>
    </source>
</evidence>
<evidence type="ECO:0000313" key="4">
    <source>
        <dbReference type="Proteomes" id="UP000006039"/>
    </source>
</evidence>
<dbReference type="HOGENOM" id="CLU_2654630_0_0_1"/>
<gene>
    <name evidence="3" type="primary">20347994</name>
    <name evidence="2" type="ORF">GGTG_07536</name>
</gene>
<feature type="chain" id="PRO_5015094839" description="Secreted protein" evidence="1">
    <location>
        <begin position="24"/>
        <end position="76"/>
    </location>
</feature>
<proteinExistence type="predicted"/>
<dbReference type="Proteomes" id="UP000006039">
    <property type="component" value="Unassembled WGS sequence"/>
</dbReference>
<reference evidence="3" key="5">
    <citation type="submission" date="2018-04" db="UniProtKB">
        <authorList>
            <consortium name="EnsemblFungi"/>
        </authorList>
    </citation>
    <scope>IDENTIFICATION</scope>
    <source>
        <strain evidence="3">R3-111a-1</strain>
    </source>
</reference>
<evidence type="ECO:0008006" key="5">
    <source>
        <dbReference type="Google" id="ProtNLM"/>
    </source>
</evidence>
<dbReference type="AlphaFoldDB" id="J3P1Y8"/>
<reference evidence="3" key="4">
    <citation type="journal article" date="2015" name="G3 (Bethesda)">
        <title>Genome sequences of three phytopathogenic species of the Magnaporthaceae family of fungi.</title>
        <authorList>
            <person name="Okagaki L.H."/>
            <person name="Nunes C.C."/>
            <person name="Sailsbery J."/>
            <person name="Clay B."/>
            <person name="Brown D."/>
            <person name="John T."/>
            <person name="Oh Y."/>
            <person name="Young N."/>
            <person name="Fitzgerald M."/>
            <person name="Haas B.J."/>
            <person name="Zeng Q."/>
            <person name="Young S."/>
            <person name="Adiconis X."/>
            <person name="Fan L."/>
            <person name="Levin J.Z."/>
            <person name="Mitchell T.K."/>
            <person name="Okubara P.A."/>
            <person name="Farman M.L."/>
            <person name="Kohn L.M."/>
            <person name="Birren B."/>
            <person name="Ma L.-J."/>
            <person name="Dean R.A."/>
        </authorList>
    </citation>
    <scope>NUCLEOTIDE SEQUENCE</scope>
    <source>
        <strain evidence="3">R3-111a-1</strain>
    </source>
</reference>
<evidence type="ECO:0000256" key="1">
    <source>
        <dbReference type="SAM" id="SignalP"/>
    </source>
</evidence>
<accession>J3P1Y8</accession>
<dbReference type="EnsemblFungi" id="EJT73680">
    <property type="protein sequence ID" value="EJT73680"/>
    <property type="gene ID" value="GGTG_07536"/>
</dbReference>
<reference evidence="4" key="1">
    <citation type="submission" date="2010-07" db="EMBL/GenBank/DDBJ databases">
        <title>The genome sequence of Gaeumannomyces graminis var. tritici strain R3-111a-1.</title>
        <authorList>
            <consortium name="The Broad Institute Genome Sequencing Platform"/>
            <person name="Ma L.-J."/>
            <person name="Dead R."/>
            <person name="Young S."/>
            <person name="Zeng Q."/>
            <person name="Koehrsen M."/>
            <person name="Alvarado L."/>
            <person name="Berlin A."/>
            <person name="Chapman S.B."/>
            <person name="Chen Z."/>
            <person name="Freedman E."/>
            <person name="Gellesch M."/>
            <person name="Goldberg J."/>
            <person name="Griggs A."/>
            <person name="Gujja S."/>
            <person name="Heilman E.R."/>
            <person name="Heiman D."/>
            <person name="Hepburn T."/>
            <person name="Howarth C."/>
            <person name="Jen D."/>
            <person name="Larson L."/>
            <person name="Mehta T."/>
            <person name="Neiman D."/>
            <person name="Pearson M."/>
            <person name="Roberts A."/>
            <person name="Saif S."/>
            <person name="Shea T."/>
            <person name="Shenoy N."/>
            <person name="Sisk P."/>
            <person name="Stolte C."/>
            <person name="Sykes S."/>
            <person name="Walk T."/>
            <person name="White J."/>
            <person name="Yandava C."/>
            <person name="Haas B."/>
            <person name="Nusbaum C."/>
            <person name="Birren B."/>
        </authorList>
    </citation>
    <scope>NUCLEOTIDE SEQUENCE [LARGE SCALE GENOMIC DNA]</scope>
    <source>
        <strain evidence="4">R3-111a-1</strain>
    </source>
</reference>
<dbReference type="GeneID" id="20347994"/>
<reference evidence="2" key="2">
    <citation type="submission" date="2010-07" db="EMBL/GenBank/DDBJ databases">
        <authorList>
            <consortium name="The Broad Institute Genome Sequencing Platform"/>
            <consortium name="Broad Institute Genome Sequencing Center for Infectious Disease"/>
            <person name="Ma L.-J."/>
            <person name="Dead R."/>
            <person name="Young S."/>
            <person name="Zeng Q."/>
            <person name="Koehrsen M."/>
            <person name="Alvarado L."/>
            <person name="Berlin A."/>
            <person name="Chapman S.B."/>
            <person name="Chen Z."/>
            <person name="Freedman E."/>
            <person name="Gellesch M."/>
            <person name="Goldberg J."/>
            <person name="Griggs A."/>
            <person name="Gujja S."/>
            <person name="Heilman E.R."/>
            <person name="Heiman D."/>
            <person name="Hepburn T."/>
            <person name="Howarth C."/>
            <person name="Jen D."/>
            <person name="Larson L."/>
            <person name="Mehta T."/>
            <person name="Neiman D."/>
            <person name="Pearson M."/>
            <person name="Roberts A."/>
            <person name="Saif S."/>
            <person name="Shea T."/>
            <person name="Shenoy N."/>
            <person name="Sisk P."/>
            <person name="Stolte C."/>
            <person name="Sykes S."/>
            <person name="Walk T."/>
            <person name="White J."/>
            <person name="Yandava C."/>
            <person name="Haas B."/>
            <person name="Nusbaum C."/>
            <person name="Birren B."/>
        </authorList>
    </citation>
    <scope>NUCLEOTIDE SEQUENCE</scope>
    <source>
        <strain evidence="2">R3-111a-1</strain>
    </source>
</reference>
<reference evidence="2" key="3">
    <citation type="submission" date="2010-09" db="EMBL/GenBank/DDBJ databases">
        <title>Annotation of Gaeumannomyces graminis var. tritici R3-111a-1.</title>
        <authorList>
            <consortium name="The Broad Institute Genome Sequencing Platform"/>
            <person name="Ma L.-J."/>
            <person name="Dead R."/>
            <person name="Young S.K."/>
            <person name="Zeng Q."/>
            <person name="Gargeya S."/>
            <person name="Fitzgerald M."/>
            <person name="Haas B."/>
            <person name="Abouelleil A."/>
            <person name="Alvarado L."/>
            <person name="Arachchi H.M."/>
            <person name="Berlin A."/>
            <person name="Brown A."/>
            <person name="Chapman S.B."/>
            <person name="Chen Z."/>
            <person name="Dunbar C."/>
            <person name="Freedman E."/>
            <person name="Gearin G."/>
            <person name="Gellesch M."/>
            <person name="Goldberg J."/>
            <person name="Griggs A."/>
            <person name="Gujja S."/>
            <person name="Heiman D."/>
            <person name="Howarth C."/>
            <person name="Larson L."/>
            <person name="Lui A."/>
            <person name="MacDonald P.J.P."/>
            <person name="Mehta T."/>
            <person name="Montmayeur A."/>
            <person name="Murphy C."/>
            <person name="Neiman D."/>
            <person name="Pearson M."/>
            <person name="Priest M."/>
            <person name="Roberts A."/>
            <person name="Saif S."/>
            <person name="Shea T."/>
            <person name="Shenoy N."/>
            <person name="Sisk P."/>
            <person name="Stolte C."/>
            <person name="Sykes S."/>
            <person name="Yandava C."/>
            <person name="Wortman J."/>
            <person name="Nusbaum C."/>
            <person name="Birren B."/>
        </authorList>
    </citation>
    <scope>NUCLEOTIDE SEQUENCE</scope>
    <source>
        <strain evidence="2">R3-111a-1</strain>
    </source>
</reference>
<organism evidence="2">
    <name type="scientific">Gaeumannomyces tritici (strain R3-111a-1)</name>
    <name type="common">Wheat and barley take-all root rot fungus</name>
    <name type="synonym">Gaeumannomyces graminis var. tritici</name>
    <dbReference type="NCBI Taxonomy" id="644352"/>
    <lineage>
        <taxon>Eukaryota</taxon>
        <taxon>Fungi</taxon>
        <taxon>Dikarya</taxon>
        <taxon>Ascomycota</taxon>
        <taxon>Pezizomycotina</taxon>
        <taxon>Sordariomycetes</taxon>
        <taxon>Sordariomycetidae</taxon>
        <taxon>Magnaporthales</taxon>
        <taxon>Magnaporthaceae</taxon>
        <taxon>Gaeumannomyces</taxon>
    </lineage>
</organism>
<protein>
    <recommendedName>
        <fullName evidence="5">Secreted protein</fullName>
    </recommendedName>
</protein>
<dbReference type="RefSeq" id="XP_009223624.1">
    <property type="nucleotide sequence ID" value="XM_009225360.1"/>
</dbReference>
<sequence length="76" mass="8197">MKIARLRLAVALSLSRLSLLVSAQETLADGLTVFPNCSVCAKRKTESACAGHADDWYAWGDSFNMPFPSSEPLPAL</sequence>
<keyword evidence="4" id="KW-1185">Reference proteome</keyword>
<feature type="signal peptide" evidence="1">
    <location>
        <begin position="1"/>
        <end position="23"/>
    </location>
</feature>
<name>J3P1Y8_GAET3</name>
<keyword evidence="1" id="KW-0732">Signal</keyword>